<proteinExistence type="predicted"/>
<sequence length="134" mass="14384">MAYPIHGKKARVAKNGVAISHTTGWEINVNLDTDEITAQGDDWKDFIAGCAEWDGKMDCLFDPTNTEQKALMDNIVAAVPGTRLTDVQFWLEDSGDYFSGDLLITSFPVSTGIGGKVTCSFSFKGCGALSLAIA</sequence>
<dbReference type="EMBL" id="AP021876">
    <property type="protein sequence ID" value="BBO84476.1"/>
    <property type="molecule type" value="Genomic_DNA"/>
</dbReference>
<dbReference type="AlphaFoldDB" id="A0A5K7ZWC4"/>
<accession>A0A5K7ZWC4</accession>
<evidence type="ECO:0000313" key="3">
    <source>
        <dbReference type="Proteomes" id="UP000425960"/>
    </source>
</evidence>
<dbReference type="KEGG" id="dov:DSCO28_07360"/>
<name>A0A5K7ZWC4_9BACT</name>
<evidence type="ECO:0000313" key="1">
    <source>
        <dbReference type="EMBL" id="BBO80170.1"/>
    </source>
</evidence>
<dbReference type="KEGG" id="dov:DSCO28_50420"/>
<evidence type="ECO:0000313" key="2">
    <source>
        <dbReference type="EMBL" id="BBO84476.1"/>
    </source>
</evidence>
<organism evidence="2 3">
    <name type="scientific">Desulfosarcina ovata subsp. sediminis</name>
    <dbReference type="NCBI Taxonomy" id="885957"/>
    <lineage>
        <taxon>Bacteria</taxon>
        <taxon>Pseudomonadati</taxon>
        <taxon>Thermodesulfobacteriota</taxon>
        <taxon>Desulfobacteria</taxon>
        <taxon>Desulfobacterales</taxon>
        <taxon>Desulfosarcinaceae</taxon>
        <taxon>Desulfosarcina</taxon>
    </lineage>
</organism>
<gene>
    <name evidence="1" type="ORF">DSCO28_07360</name>
    <name evidence="2" type="ORF">DSCO28_50420</name>
</gene>
<protein>
    <recommendedName>
        <fullName evidence="4">Phage tail protein</fullName>
    </recommendedName>
</protein>
<dbReference type="Proteomes" id="UP000425960">
    <property type="component" value="Chromosome"/>
</dbReference>
<dbReference type="RefSeq" id="WP_155321191.1">
    <property type="nucleotide sequence ID" value="NZ_AP021876.1"/>
</dbReference>
<reference evidence="2 3" key="1">
    <citation type="submission" date="2019-11" db="EMBL/GenBank/DDBJ databases">
        <title>Comparative genomics of hydrocarbon-degrading Desulfosarcina strains.</title>
        <authorList>
            <person name="Watanabe M."/>
            <person name="Kojima H."/>
            <person name="Fukui M."/>
        </authorList>
    </citation>
    <scope>NUCLEOTIDE SEQUENCE [LARGE SCALE GENOMIC DNA]</scope>
    <source>
        <strain evidence="2 3">28bB2T</strain>
    </source>
</reference>
<dbReference type="Gene3D" id="4.10.410.40">
    <property type="match status" value="1"/>
</dbReference>
<evidence type="ECO:0008006" key="4">
    <source>
        <dbReference type="Google" id="ProtNLM"/>
    </source>
</evidence>
<dbReference type="EMBL" id="AP021876">
    <property type="protein sequence ID" value="BBO80170.1"/>
    <property type="molecule type" value="Genomic_DNA"/>
</dbReference>